<evidence type="ECO:0000313" key="2">
    <source>
        <dbReference type="Proteomes" id="UP001062846"/>
    </source>
</evidence>
<dbReference type="EMBL" id="CM046395">
    <property type="protein sequence ID" value="KAI8544665.1"/>
    <property type="molecule type" value="Genomic_DNA"/>
</dbReference>
<proteinExistence type="predicted"/>
<evidence type="ECO:0000313" key="1">
    <source>
        <dbReference type="EMBL" id="KAI8544665.1"/>
    </source>
</evidence>
<sequence length="81" mass="8729">MLSVNSQARVRRTSGCYPKIRSPPSLSTTDGGVRPLLPPPTDYGGNNNSSNTSQFLPPLSSCQLKYTEISVLMLGKFGVEL</sequence>
<reference evidence="1" key="1">
    <citation type="submission" date="2022-02" db="EMBL/GenBank/DDBJ databases">
        <title>Plant Genome Project.</title>
        <authorList>
            <person name="Zhang R.-G."/>
        </authorList>
    </citation>
    <scope>NUCLEOTIDE SEQUENCE</scope>
    <source>
        <strain evidence="1">AT1</strain>
    </source>
</reference>
<comment type="caution">
    <text evidence="1">The sequence shown here is derived from an EMBL/GenBank/DDBJ whole genome shotgun (WGS) entry which is preliminary data.</text>
</comment>
<accession>A0ACC0MUR9</accession>
<gene>
    <name evidence="1" type="ORF">RHMOL_Rhmol08G0313200</name>
</gene>
<protein>
    <submittedName>
        <fullName evidence="1">Uncharacterized protein</fullName>
    </submittedName>
</protein>
<dbReference type="Proteomes" id="UP001062846">
    <property type="component" value="Chromosome 8"/>
</dbReference>
<keyword evidence="2" id="KW-1185">Reference proteome</keyword>
<name>A0ACC0MUR9_RHOML</name>
<organism evidence="1 2">
    <name type="scientific">Rhododendron molle</name>
    <name type="common">Chinese azalea</name>
    <name type="synonym">Azalea mollis</name>
    <dbReference type="NCBI Taxonomy" id="49168"/>
    <lineage>
        <taxon>Eukaryota</taxon>
        <taxon>Viridiplantae</taxon>
        <taxon>Streptophyta</taxon>
        <taxon>Embryophyta</taxon>
        <taxon>Tracheophyta</taxon>
        <taxon>Spermatophyta</taxon>
        <taxon>Magnoliopsida</taxon>
        <taxon>eudicotyledons</taxon>
        <taxon>Gunneridae</taxon>
        <taxon>Pentapetalae</taxon>
        <taxon>asterids</taxon>
        <taxon>Ericales</taxon>
        <taxon>Ericaceae</taxon>
        <taxon>Ericoideae</taxon>
        <taxon>Rhodoreae</taxon>
        <taxon>Rhododendron</taxon>
    </lineage>
</organism>